<feature type="region of interest" description="Disordered" evidence="1">
    <location>
        <begin position="1"/>
        <end position="54"/>
    </location>
</feature>
<dbReference type="Proteomes" id="UP000077154">
    <property type="component" value="Unassembled WGS sequence"/>
</dbReference>
<feature type="compositionally biased region" description="Basic and acidic residues" evidence="1">
    <location>
        <begin position="21"/>
        <end position="31"/>
    </location>
</feature>
<protein>
    <submittedName>
        <fullName evidence="2">Uncharacterized protein</fullName>
    </submittedName>
</protein>
<reference evidence="2" key="1">
    <citation type="submission" date="2016-03" db="EMBL/GenBank/DDBJ databases">
        <title>Updated assembly of Pseudogymnoascus destructans, the fungus causing white-nose syndrome of bats.</title>
        <authorList>
            <person name="Palmer J.M."/>
            <person name="Drees K.P."/>
            <person name="Foster J.T."/>
            <person name="Lindner D.L."/>
        </authorList>
    </citation>
    <scope>NUCLEOTIDE SEQUENCE [LARGE SCALE GENOMIC DNA]</scope>
    <source>
        <strain evidence="2">20631-21</strain>
    </source>
</reference>
<name>A0A177A369_9PEZI</name>
<evidence type="ECO:0000313" key="2">
    <source>
        <dbReference type="EMBL" id="OAF55533.1"/>
    </source>
</evidence>
<accession>A0A177A369</accession>
<gene>
    <name evidence="2" type="ORF">VC83_07591</name>
</gene>
<evidence type="ECO:0000256" key="1">
    <source>
        <dbReference type="SAM" id="MobiDB-lite"/>
    </source>
</evidence>
<dbReference type="AlphaFoldDB" id="A0A177A369"/>
<organism evidence="2">
    <name type="scientific">Pseudogymnoascus destructans</name>
    <dbReference type="NCBI Taxonomy" id="655981"/>
    <lineage>
        <taxon>Eukaryota</taxon>
        <taxon>Fungi</taxon>
        <taxon>Dikarya</taxon>
        <taxon>Ascomycota</taxon>
        <taxon>Pezizomycotina</taxon>
        <taxon>Leotiomycetes</taxon>
        <taxon>Thelebolales</taxon>
        <taxon>Thelebolaceae</taxon>
        <taxon>Pseudogymnoascus</taxon>
    </lineage>
</organism>
<dbReference type="GeneID" id="36290636"/>
<proteinExistence type="predicted"/>
<sequence>MYVCGSRPRVLGPLRSKAPHTSRDRRLREPSASHAPRSPEQGDSGDWLDLAISGPQRRETREIGLIWRSQFSREPSCSHAPRSPEAGDSEDWLDLAIPGLQRRESREIGRIWRSSQVSRNSGL</sequence>
<dbReference type="EMBL" id="KV441408">
    <property type="protein sequence ID" value="OAF55533.1"/>
    <property type="molecule type" value="Genomic_DNA"/>
</dbReference>
<feature type="region of interest" description="Disordered" evidence="1">
    <location>
        <begin position="72"/>
        <end position="91"/>
    </location>
</feature>
<dbReference type="RefSeq" id="XP_024320833.1">
    <property type="nucleotide sequence ID" value="XM_024471158.1"/>
</dbReference>
<dbReference type="OrthoDB" id="10415908at2759"/>